<dbReference type="PANTHER" id="PTHR33608:SF6">
    <property type="entry name" value="BLL2464 PROTEIN"/>
    <property type="match status" value="1"/>
</dbReference>
<dbReference type="PANTHER" id="PTHR33608">
    <property type="entry name" value="BLL2464 PROTEIN"/>
    <property type="match status" value="1"/>
</dbReference>
<name>A0AAV3ULG4_9EURY</name>
<dbReference type="InterPro" id="IPR047589">
    <property type="entry name" value="DUF11_rpt"/>
</dbReference>
<dbReference type="Pfam" id="PF01882">
    <property type="entry name" value="DUF58"/>
    <property type="match status" value="1"/>
</dbReference>
<dbReference type="InterPro" id="IPR002881">
    <property type="entry name" value="DUF58"/>
</dbReference>
<dbReference type="Proteomes" id="UP001501729">
    <property type="component" value="Unassembled WGS sequence"/>
</dbReference>
<dbReference type="Gene3D" id="2.60.40.10">
    <property type="entry name" value="Immunoglobulins"/>
    <property type="match status" value="1"/>
</dbReference>
<reference evidence="3 4" key="1">
    <citation type="journal article" date="2019" name="Int. J. Syst. Evol. Microbiol.">
        <title>The Global Catalogue of Microorganisms (GCM) 10K type strain sequencing project: providing services to taxonomists for standard genome sequencing and annotation.</title>
        <authorList>
            <consortium name="The Broad Institute Genomics Platform"/>
            <consortium name="The Broad Institute Genome Sequencing Center for Infectious Disease"/>
            <person name="Wu L."/>
            <person name="Ma J."/>
        </authorList>
    </citation>
    <scope>NUCLEOTIDE SEQUENCE [LARGE SCALE GENOMIC DNA]</scope>
    <source>
        <strain evidence="3 4">JCM 17504</strain>
    </source>
</reference>
<evidence type="ECO:0000259" key="1">
    <source>
        <dbReference type="Pfam" id="PF01345"/>
    </source>
</evidence>
<feature type="domain" description="DUF58" evidence="2">
    <location>
        <begin position="199"/>
        <end position="368"/>
    </location>
</feature>
<accession>A0AAV3ULG4</accession>
<evidence type="ECO:0000313" key="4">
    <source>
        <dbReference type="Proteomes" id="UP001501729"/>
    </source>
</evidence>
<dbReference type="RefSeq" id="WP_227774286.1">
    <property type="nucleotide sequence ID" value="NZ_BAABKX010000015.1"/>
</dbReference>
<proteinExistence type="predicted"/>
<dbReference type="InterPro" id="IPR013783">
    <property type="entry name" value="Ig-like_fold"/>
</dbReference>
<dbReference type="EMBL" id="BAABKX010000015">
    <property type="protein sequence ID" value="GAA5055883.1"/>
    <property type="molecule type" value="Genomic_DNA"/>
</dbReference>
<protein>
    <submittedName>
        <fullName evidence="3">DUF58 domain-containing protein</fullName>
    </submittedName>
</protein>
<keyword evidence="4" id="KW-1185">Reference proteome</keyword>
<gene>
    <name evidence="3" type="ORF">GCM10025751_36030</name>
</gene>
<dbReference type="GeneID" id="68614533"/>
<comment type="caution">
    <text evidence="3">The sequence shown here is derived from an EMBL/GenBank/DDBJ whole genome shotgun (WGS) entry which is preliminary data.</text>
</comment>
<dbReference type="InterPro" id="IPR001434">
    <property type="entry name" value="OmcB-like_DUF11"/>
</dbReference>
<dbReference type="NCBIfam" id="TIGR01451">
    <property type="entry name" value="B_ant_repeat"/>
    <property type="match status" value="1"/>
</dbReference>
<evidence type="ECO:0000313" key="3">
    <source>
        <dbReference type="EMBL" id="GAA5055883.1"/>
    </source>
</evidence>
<dbReference type="AlphaFoldDB" id="A0AAV3ULG4"/>
<feature type="domain" description="DUF11" evidence="1">
    <location>
        <begin position="55"/>
        <end position="110"/>
    </location>
</feature>
<evidence type="ECO:0000259" key="2">
    <source>
        <dbReference type="Pfam" id="PF01882"/>
    </source>
</evidence>
<organism evidence="3 4">
    <name type="scientific">Haladaptatus pallidirubidus</name>
    <dbReference type="NCBI Taxonomy" id="1008152"/>
    <lineage>
        <taxon>Archaea</taxon>
        <taxon>Methanobacteriati</taxon>
        <taxon>Methanobacteriota</taxon>
        <taxon>Stenosarchaea group</taxon>
        <taxon>Halobacteria</taxon>
        <taxon>Halobacteriales</taxon>
        <taxon>Haladaptataceae</taxon>
        <taxon>Haladaptatus</taxon>
    </lineage>
</organism>
<dbReference type="Pfam" id="PF01345">
    <property type="entry name" value="DUF11"/>
    <property type="match status" value="1"/>
</dbReference>
<sequence length="423" mass="46359">MTVRETNRWYGVSAIALLAAAVGTIFGSPEALLAGVIGVAFAAYARTATPPSTNLDLTRTVGDSEPQPGDEIRIEVTVENTGEKTLPDIRVTDGVPEGLRVTAGSPRLGTALRPGKKAVFSYTVESVRGEHAFDPAQVLARDFSGAVEREFELAGETTITCTPHFETTAEDVPLREQTIRHTGQIATREGGTGVEFFATREYRPGDPLSRIDWKRKARTGELTTVEFREEQTATVVLLVDVRADAYLTHDLDDPGAVEHSIRAVGDAFSALLDNGDRVGIAAFGPEELWLSPGTGEYHRAEARELLSHAPAFSQKPPEGAFYSTLKLRWLRRRLPSDAQVVFFSPLCDPFAPEIARRLDATGHAVTVISPDPTTDATTGQRLAWAERRRRLQSLRASGIRVVDWDTDDSLGITMARANRRWRR</sequence>